<dbReference type="Pfam" id="PF00370">
    <property type="entry name" value="FGGY_N"/>
    <property type="match status" value="1"/>
</dbReference>
<feature type="binding site" evidence="10">
    <location>
        <position position="315"/>
    </location>
    <ligand>
        <name>ATP</name>
        <dbReference type="ChEBI" id="CHEBI:30616"/>
    </ligand>
</feature>
<comment type="activity regulation">
    <text evidence="10">Inhibited by fructose 1,6-bisphosphate (FBP).</text>
</comment>
<gene>
    <name evidence="10 14" type="primary">glpK</name>
    <name evidence="14" type="ORF">AQJ66_25655</name>
</gene>
<accession>A0A101SUY0</accession>
<feature type="binding site" evidence="10">
    <location>
        <position position="246"/>
    </location>
    <ligand>
        <name>glycerol</name>
        <dbReference type="ChEBI" id="CHEBI:17754"/>
    </ligand>
</feature>
<dbReference type="Gene3D" id="3.30.420.40">
    <property type="match status" value="2"/>
</dbReference>
<feature type="binding site" evidence="10">
    <location>
        <position position="267"/>
    </location>
    <ligand>
        <name>ATP</name>
        <dbReference type="ChEBI" id="CHEBI:30616"/>
    </ligand>
</feature>
<dbReference type="PROSITE" id="PS00445">
    <property type="entry name" value="FGGY_KINASES_2"/>
    <property type="match status" value="1"/>
</dbReference>
<organism evidence="14 15">
    <name type="scientific">Streptomyces bungoensis</name>
    <dbReference type="NCBI Taxonomy" id="285568"/>
    <lineage>
        <taxon>Bacteria</taxon>
        <taxon>Bacillati</taxon>
        <taxon>Actinomycetota</taxon>
        <taxon>Actinomycetes</taxon>
        <taxon>Kitasatosporales</taxon>
        <taxon>Streptomycetaceae</taxon>
        <taxon>Streptomyces</taxon>
    </lineage>
</organism>
<evidence type="ECO:0000256" key="7">
    <source>
        <dbReference type="ARBA" id="ARBA00022840"/>
    </source>
</evidence>
<dbReference type="NCBIfam" id="TIGR01311">
    <property type="entry name" value="glycerol_kin"/>
    <property type="match status" value="1"/>
</dbReference>
<dbReference type="InterPro" id="IPR000577">
    <property type="entry name" value="Carb_kinase_FGGY"/>
</dbReference>
<dbReference type="PANTHER" id="PTHR10196">
    <property type="entry name" value="SUGAR KINASE"/>
    <property type="match status" value="1"/>
</dbReference>
<dbReference type="GO" id="GO:0006072">
    <property type="term" value="P:glycerol-3-phosphate metabolic process"/>
    <property type="evidence" value="ECO:0007669"/>
    <property type="project" value="InterPro"/>
</dbReference>
<dbReference type="InterPro" id="IPR018484">
    <property type="entry name" value="FGGY_N"/>
</dbReference>
<feature type="binding site" evidence="10">
    <location>
        <position position="245"/>
    </location>
    <ligand>
        <name>glycerol</name>
        <dbReference type="ChEBI" id="CHEBI:17754"/>
    </ligand>
</feature>
<feature type="binding site" evidence="10">
    <location>
        <position position="84"/>
    </location>
    <ligand>
        <name>glycerol</name>
        <dbReference type="ChEBI" id="CHEBI:17754"/>
    </ligand>
</feature>
<evidence type="ECO:0000256" key="10">
    <source>
        <dbReference type="HAMAP-Rule" id="MF_00186"/>
    </source>
</evidence>
<dbReference type="AlphaFoldDB" id="A0A101SUY0"/>
<dbReference type="SUPFAM" id="SSF53067">
    <property type="entry name" value="Actin-like ATPase domain"/>
    <property type="match status" value="2"/>
</dbReference>
<feature type="binding site" evidence="10">
    <location>
        <position position="13"/>
    </location>
    <ligand>
        <name>ADP</name>
        <dbReference type="ChEBI" id="CHEBI:456216"/>
    </ligand>
</feature>
<feature type="binding site" evidence="10">
    <location>
        <position position="17"/>
    </location>
    <ligand>
        <name>ADP</name>
        <dbReference type="ChEBI" id="CHEBI:456216"/>
    </ligand>
</feature>
<evidence type="ECO:0000256" key="8">
    <source>
        <dbReference type="ARBA" id="ARBA00052101"/>
    </source>
</evidence>
<dbReference type="Pfam" id="PF02782">
    <property type="entry name" value="FGGY_C"/>
    <property type="match status" value="1"/>
</dbReference>
<dbReference type="GO" id="GO:0019563">
    <property type="term" value="P:glycerol catabolic process"/>
    <property type="evidence" value="ECO:0007669"/>
    <property type="project" value="UniProtKB-UniRule"/>
</dbReference>
<dbReference type="UniPathway" id="UPA00618">
    <property type="reaction ID" value="UER00672"/>
</dbReference>
<feature type="binding site" evidence="10">
    <location>
        <position position="15"/>
    </location>
    <ligand>
        <name>ATP</name>
        <dbReference type="ChEBI" id="CHEBI:30616"/>
    </ligand>
</feature>
<feature type="binding site" evidence="10">
    <location>
        <position position="83"/>
    </location>
    <ligand>
        <name>sn-glycerol 3-phosphate</name>
        <dbReference type="ChEBI" id="CHEBI:57597"/>
    </ligand>
</feature>
<feature type="binding site" evidence="10">
    <location>
        <position position="135"/>
    </location>
    <ligand>
        <name>glycerol</name>
        <dbReference type="ChEBI" id="CHEBI:17754"/>
    </ligand>
</feature>
<evidence type="ECO:0000256" key="9">
    <source>
        <dbReference type="ARBA" id="ARBA00054633"/>
    </source>
</evidence>
<dbReference type="HAMAP" id="MF_00186">
    <property type="entry name" value="Glycerol_kin"/>
    <property type="match status" value="1"/>
</dbReference>
<dbReference type="OrthoDB" id="9805576at2"/>
<feature type="binding site" evidence="10">
    <location>
        <position position="267"/>
    </location>
    <ligand>
        <name>ADP</name>
        <dbReference type="ChEBI" id="CHEBI:456216"/>
    </ligand>
</feature>
<dbReference type="EMBL" id="LMWX01000047">
    <property type="protein sequence ID" value="KUN80537.1"/>
    <property type="molecule type" value="Genomic_DNA"/>
</dbReference>
<feature type="binding site" evidence="10">
    <location>
        <position position="13"/>
    </location>
    <ligand>
        <name>sn-glycerol 3-phosphate</name>
        <dbReference type="ChEBI" id="CHEBI:57597"/>
    </ligand>
</feature>
<keyword evidence="15" id="KW-1185">Reference proteome</keyword>
<evidence type="ECO:0000313" key="14">
    <source>
        <dbReference type="EMBL" id="KUN80537.1"/>
    </source>
</evidence>
<feature type="binding site" evidence="10">
    <location>
        <position position="135"/>
    </location>
    <ligand>
        <name>sn-glycerol 3-phosphate</name>
        <dbReference type="ChEBI" id="CHEBI:57597"/>
    </ligand>
</feature>
<comment type="similarity">
    <text evidence="2 10 11">Belongs to the FGGY kinase family.</text>
</comment>
<dbReference type="GO" id="GO:0005524">
    <property type="term" value="F:ATP binding"/>
    <property type="evidence" value="ECO:0007669"/>
    <property type="project" value="UniProtKB-UniRule"/>
</dbReference>
<feature type="binding site" evidence="10">
    <location>
        <position position="412"/>
    </location>
    <ligand>
        <name>ADP</name>
        <dbReference type="ChEBI" id="CHEBI:456216"/>
    </ligand>
</feature>
<feature type="binding site" evidence="10">
    <location>
        <position position="245"/>
    </location>
    <ligand>
        <name>sn-glycerol 3-phosphate</name>
        <dbReference type="ChEBI" id="CHEBI:57597"/>
    </ligand>
</feature>
<comment type="function">
    <text evidence="9 10">Key enzyme in the regulation of glycerol uptake and metabolism. Catalyzes the phosphorylation of glycerol to yield sn-glycerol 3-phosphate.</text>
</comment>
<keyword evidence="5 10" id="KW-0418">Kinase</keyword>
<proteinExistence type="inferred from homology"/>
<evidence type="ECO:0000256" key="4">
    <source>
        <dbReference type="ARBA" id="ARBA00022741"/>
    </source>
</evidence>
<feature type="binding site" evidence="10">
    <location>
        <position position="311"/>
    </location>
    <ligand>
        <name>ATP</name>
        <dbReference type="ChEBI" id="CHEBI:30616"/>
    </ligand>
</feature>
<feature type="binding site" evidence="10">
    <location>
        <position position="13"/>
    </location>
    <ligand>
        <name>ATP</name>
        <dbReference type="ChEBI" id="CHEBI:30616"/>
    </ligand>
</feature>
<feature type="domain" description="Carbohydrate kinase FGGY C-terminal" evidence="13">
    <location>
        <begin position="261"/>
        <end position="452"/>
    </location>
</feature>
<feature type="binding site" evidence="10">
    <location>
        <position position="311"/>
    </location>
    <ligand>
        <name>ADP</name>
        <dbReference type="ChEBI" id="CHEBI:456216"/>
    </ligand>
</feature>
<dbReference type="PANTHER" id="PTHR10196:SF69">
    <property type="entry name" value="GLYCEROL KINASE"/>
    <property type="match status" value="1"/>
</dbReference>
<comment type="catalytic activity">
    <reaction evidence="8 10">
        <text>glycerol + ATP = sn-glycerol 3-phosphate + ADP + H(+)</text>
        <dbReference type="Rhea" id="RHEA:21644"/>
        <dbReference type="ChEBI" id="CHEBI:15378"/>
        <dbReference type="ChEBI" id="CHEBI:17754"/>
        <dbReference type="ChEBI" id="CHEBI:30616"/>
        <dbReference type="ChEBI" id="CHEBI:57597"/>
        <dbReference type="ChEBI" id="CHEBI:456216"/>
        <dbReference type="EC" id="2.7.1.30"/>
    </reaction>
</comment>
<evidence type="ECO:0000256" key="5">
    <source>
        <dbReference type="ARBA" id="ARBA00022777"/>
    </source>
</evidence>
<evidence type="ECO:0000256" key="11">
    <source>
        <dbReference type="RuleBase" id="RU003733"/>
    </source>
</evidence>
<feature type="binding site" evidence="10">
    <location>
        <position position="83"/>
    </location>
    <ligand>
        <name>glycerol</name>
        <dbReference type="ChEBI" id="CHEBI:17754"/>
    </ligand>
</feature>
<dbReference type="CDD" id="cd07769">
    <property type="entry name" value="ASKHA_NBD_FGGY_GK"/>
    <property type="match status" value="1"/>
</dbReference>
<evidence type="ECO:0000313" key="15">
    <source>
        <dbReference type="Proteomes" id="UP000053024"/>
    </source>
</evidence>
<feature type="binding site" evidence="10">
    <location>
        <position position="412"/>
    </location>
    <ligand>
        <name>ATP</name>
        <dbReference type="ChEBI" id="CHEBI:30616"/>
    </ligand>
</feature>
<sequence length="504" mass="55692">MAERYVMSIDQGTNSTRCILFDHRGRLVSVAQREHHQHFPRPGWVEHDAVEIWQNLQRIVPEALSGAGVDQAGVAAVGVANQRETTVLWDRRTGAPVGRAIVWQDTRTAPLVEEFGERPGEEFFLERCGLPPSTYFSALRLRWLLDHVTGLRQRAEDGEVLFGTMETWLIWNLTGGADGGLHITDATNASRTMLMNIRTLTWDDELLAFFGVPRPMLPEIRSSAEIYGEARALLPGVRITAALGDQQAALFGQTCFSPGEAKCTYGTGSFLLLNTGNDLVRSRHGLLTTVAYRIGDQRPVYALEGSIAVTGALVQWFRDRLGLISSAPEIETLARTVDDNGGCYIVPAFSGLFAPRWRSDARGVIVGLTSYITKGHLARAVLEATGWQTREVVDAMNADSSVALRQLKVDGGMTSDNLLMQFVADVLDVPVVRPLVAETVSLGAAYAAGLAAGYWPDLAVLRSNWHRAAQWLPDMDPARREEEYDNWRRAVERSLDWVRPPRSG</sequence>
<keyword evidence="4 10" id="KW-0547">Nucleotide-binding</keyword>
<dbReference type="InterPro" id="IPR043129">
    <property type="entry name" value="ATPase_NBD"/>
</dbReference>
<dbReference type="PIRSF" id="PIRSF000538">
    <property type="entry name" value="GlpK"/>
    <property type="match status" value="1"/>
</dbReference>
<keyword evidence="3 10" id="KW-0808">Transferase</keyword>
<dbReference type="NCBIfam" id="NF000756">
    <property type="entry name" value="PRK00047.1"/>
    <property type="match status" value="1"/>
</dbReference>
<dbReference type="InterPro" id="IPR018483">
    <property type="entry name" value="Carb_kinase_FGGY_CS"/>
</dbReference>
<comment type="pathway">
    <text evidence="1 10">Polyol metabolism; glycerol degradation via glycerol kinase pathway; sn-glycerol 3-phosphate from glycerol: step 1/1.</text>
</comment>
<evidence type="ECO:0000259" key="12">
    <source>
        <dbReference type="Pfam" id="PF00370"/>
    </source>
</evidence>
<comment type="caution">
    <text evidence="14">The sequence shown here is derived from an EMBL/GenBank/DDBJ whole genome shotgun (WGS) entry which is preliminary data.</text>
</comment>
<dbReference type="Proteomes" id="UP000053024">
    <property type="component" value="Unassembled WGS sequence"/>
</dbReference>
<dbReference type="GO" id="GO:0004370">
    <property type="term" value="F:glycerol kinase activity"/>
    <property type="evidence" value="ECO:0007669"/>
    <property type="project" value="UniProtKB-UniRule"/>
</dbReference>
<evidence type="ECO:0000256" key="6">
    <source>
        <dbReference type="ARBA" id="ARBA00022798"/>
    </source>
</evidence>
<name>A0A101SUY0_9ACTN</name>
<keyword evidence="7 10" id="KW-0067">ATP-binding</keyword>
<feature type="domain" description="Carbohydrate kinase FGGY N-terminal" evidence="12">
    <location>
        <begin position="5"/>
        <end position="252"/>
    </location>
</feature>
<protein>
    <recommendedName>
        <fullName evidence="10">Glycerol kinase</fullName>
        <ecNumber evidence="10">2.7.1.30</ecNumber>
    </recommendedName>
    <alternativeName>
        <fullName evidence="10">ATP:glycerol 3-phosphotransferase</fullName>
    </alternativeName>
    <alternativeName>
        <fullName evidence="10">Glycerokinase</fullName>
        <shortName evidence="10">GK</shortName>
    </alternativeName>
</protein>
<feature type="binding site" evidence="10">
    <location>
        <position position="84"/>
    </location>
    <ligand>
        <name>sn-glycerol 3-phosphate</name>
        <dbReference type="ChEBI" id="CHEBI:57597"/>
    </ligand>
</feature>
<dbReference type="InterPro" id="IPR018485">
    <property type="entry name" value="FGGY_C"/>
</dbReference>
<dbReference type="FunFam" id="3.30.420.40:FF:000007">
    <property type="entry name" value="Glycerol kinase"/>
    <property type="match status" value="1"/>
</dbReference>
<dbReference type="FunFam" id="3.30.420.40:FF:000008">
    <property type="entry name" value="Glycerol kinase"/>
    <property type="match status" value="1"/>
</dbReference>
<comment type="caution">
    <text evidence="10">Lacks conserved residue(s) required for the propagation of feature annotation.</text>
</comment>
<reference evidence="14 15" key="1">
    <citation type="submission" date="2015-10" db="EMBL/GenBank/DDBJ databases">
        <title>Draft genome sequence of Streptomyces bungoensis DSM 41781, type strain for the species Streptomyces bungoensis.</title>
        <authorList>
            <person name="Ruckert C."/>
            <person name="Winkler A."/>
            <person name="Kalinowski J."/>
            <person name="Kampfer P."/>
            <person name="Glaeser S."/>
        </authorList>
    </citation>
    <scope>NUCLEOTIDE SEQUENCE [LARGE SCALE GENOMIC DNA]</scope>
    <source>
        <strain evidence="14 15">DSM 41781</strain>
    </source>
</reference>
<dbReference type="RefSeq" id="WP_061926733.1">
    <property type="nucleotide sequence ID" value="NZ_JBEYBH010000002.1"/>
</dbReference>
<dbReference type="STRING" id="285568.AQJ66_25655"/>
<evidence type="ECO:0000256" key="3">
    <source>
        <dbReference type="ARBA" id="ARBA00022679"/>
    </source>
</evidence>
<keyword evidence="6 10" id="KW-0319">Glycerol metabolism</keyword>
<dbReference type="InterPro" id="IPR005999">
    <property type="entry name" value="Glycerol_kin"/>
</dbReference>
<dbReference type="EC" id="2.7.1.30" evidence="10"/>
<evidence type="ECO:0000256" key="2">
    <source>
        <dbReference type="ARBA" id="ARBA00009156"/>
    </source>
</evidence>
<evidence type="ECO:0000259" key="13">
    <source>
        <dbReference type="Pfam" id="PF02782"/>
    </source>
</evidence>
<evidence type="ECO:0000256" key="1">
    <source>
        <dbReference type="ARBA" id="ARBA00005190"/>
    </source>
</evidence>
<dbReference type="GO" id="GO:0005829">
    <property type="term" value="C:cytosol"/>
    <property type="evidence" value="ECO:0007669"/>
    <property type="project" value="TreeGrafter"/>
</dbReference>